<comment type="caution">
    <text evidence="2">The sequence shown here is derived from an EMBL/GenBank/DDBJ whole genome shotgun (WGS) entry which is preliminary data.</text>
</comment>
<dbReference type="EMBL" id="JAUOEK010000134">
    <property type="protein sequence ID" value="MDO5970825.1"/>
    <property type="molecule type" value="Genomic_DNA"/>
</dbReference>
<feature type="transmembrane region" description="Helical" evidence="1">
    <location>
        <begin position="7"/>
        <end position="26"/>
    </location>
</feature>
<evidence type="ECO:0000313" key="3">
    <source>
        <dbReference type="Proteomes" id="UP001176883"/>
    </source>
</evidence>
<protein>
    <recommendedName>
        <fullName evidence="4">C4-dicarboxylate ABC transporter</fullName>
    </recommendedName>
</protein>
<evidence type="ECO:0000313" key="2">
    <source>
        <dbReference type="EMBL" id="MDO5970825.1"/>
    </source>
</evidence>
<keyword evidence="1" id="KW-0812">Transmembrane</keyword>
<evidence type="ECO:0008006" key="4">
    <source>
        <dbReference type="Google" id="ProtNLM"/>
    </source>
</evidence>
<accession>A0ABT8WCF5</accession>
<evidence type="ECO:0000256" key="1">
    <source>
        <dbReference type="SAM" id="Phobius"/>
    </source>
</evidence>
<keyword evidence="3" id="KW-1185">Reference proteome</keyword>
<gene>
    <name evidence="2" type="ORF">Q4Q35_13500</name>
</gene>
<name>A0ABT8WCF5_9FLAO</name>
<keyword evidence="1" id="KW-0472">Membrane</keyword>
<dbReference type="Proteomes" id="UP001176883">
    <property type="component" value="Unassembled WGS sequence"/>
</dbReference>
<organism evidence="2 3">
    <name type="scientific">Flavivirga aquimarina</name>
    <dbReference type="NCBI Taxonomy" id="2027862"/>
    <lineage>
        <taxon>Bacteria</taxon>
        <taxon>Pseudomonadati</taxon>
        <taxon>Bacteroidota</taxon>
        <taxon>Flavobacteriia</taxon>
        <taxon>Flavobacteriales</taxon>
        <taxon>Flavobacteriaceae</taxon>
        <taxon>Flavivirga</taxon>
    </lineage>
</organism>
<keyword evidence="1" id="KW-1133">Transmembrane helix</keyword>
<proteinExistence type="predicted"/>
<dbReference type="RefSeq" id="WP_303278517.1">
    <property type="nucleotide sequence ID" value="NZ_JAUOEK010000134.1"/>
</dbReference>
<reference evidence="2" key="1">
    <citation type="submission" date="2023-07" db="EMBL/GenBank/DDBJ databases">
        <title>Two novel species in the genus Flavivirga.</title>
        <authorList>
            <person name="Kwon K."/>
        </authorList>
    </citation>
    <scope>NUCLEOTIDE SEQUENCE</scope>
    <source>
        <strain evidence="2">KCTC 52353</strain>
    </source>
</reference>
<sequence length="64" mass="7488">MKYSKIFQYAYLVFAALFIYDAIAKYVNVGEIAYPSILLGSLAIFMFFFRRRFSNKLQNKGKSN</sequence>
<feature type="transmembrane region" description="Helical" evidence="1">
    <location>
        <begin position="32"/>
        <end position="49"/>
    </location>
</feature>